<dbReference type="AlphaFoldDB" id="A0A7L7L6I7"/>
<evidence type="ECO:0000313" key="2">
    <source>
        <dbReference type="EMBL" id="QMU28125.1"/>
    </source>
</evidence>
<dbReference type="InterPro" id="IPR010093">
    <property type="entry name" value="SinI_DNA-bd"/>
</dbReference>
<gene>
    <name evidence="2" type="ORF">HUW48_08725</name>
</gene>
<feature type="domain" description="Helix-turn-helix" evidence="1">
    <location>
        <begin position="44"/>
        <end position="95"/>
    </location>
</feature>
<sequence length="119" mass="13698">MKHGPVVTFEQLPKAVTQLFIELEDLKQLVLQKNNTLQPVADHWFTIDELCAYLPGNPAKTTIYSKVHNREIPHKKIGKRLAFRKSEIDQWLSSQTRKTILEIEAEAEAFIQTSKNNKA</sequence>
<name>A0A7L7L6I7_9BACT</name>
<dbReference type="KEGG" id="add:HUW48_08725"/>
<accession>A0A7L7L6I7</accession>
<organism evidence="2 3">
    <name type="scientific">Adhaeribacter radiodurans</name>
    <dbReference type="NCBI Taxonomy" id="2745197"/>
    <lineage>
        <taxon>Bacteria</taxon>
        <taxon>Pseudomonadati</taxon>
        <taxon>Bacteroidota</taxon>
        <taxon>Cytophagia</taxon>
        <taxon>Cytophagales</taxon>
        <taxon>Hymenobacteraceae</taxon>
        <taxon>Adhaeribacter</taxon>
    </lineage>
</organism>
<dbReference type="EMBL" id="CP055153">
    <property type="protein sequence ID" value="QMU28125.1"/>
    <property type="molecule type" value="Genomic_DNA"/>
</dbReference>
<dbReference type="InterPro" id="IPR041657">
    <property type="entry name" value="HTH_17"/>
</dbReference>
<reference evidence="2 3" key="2">
    <citation type="submission" date="2020-08" db="EMBL/GenBank/DDBJ databases">
        <title>Adhaeribacter dokdonensis sp. nov., isolated from the rhizosphere of Elymus tsukushiensis, a plant native to the Dokdo Islands, Republic of Korea.</title>
        <authorList>
            <person name="Ghim S.Y."/>
        </authorList>
    </citation>
    <scope>NUCLEOTIDE SEQUENCE [LARGE SCALE GENOMIC DNA]</scope>
    <source>
        <strain evidence="2 3">KUDC8001</strain>
    </source>
</reference>
<dbReference type="Proteomes" id="UP000514509">
    <property type="component" value="Chromosome"/>
</dbReference>
<proteinExistence type="predicted"/>
<evidence type="ECO:0000313" key="3">
    <source>
        <dbReference type="Proteomes" id="UP000514509"/>
    </source>
</evidence>
<dbReference type="RefSeq" id="WP_182415313.1">
    <property type="nucleotide sequence ID" value="NZ_CP055153.1"/>
</dbReference>
<evidence type="ECO:0000259" key="1">
    <source>
        <dbReference type="Pfam" id="PF12728"/>
    </source>
</evidence>
<protein>
    <submittedName>
        <fullName evidence="2">Helix-turn-helix domain-containing protein</fullName>
    </submittedName>
</protein>
<reference evidence="2 3" key="1">
    <citation type="submission" date="2020-06" db="EMBL/GenBank/DDBJ databases">
        <authorList>
            <person name="Hwang Y.J."/>
        </authorList>
    </citation>
    <scope>NUCLEOTIDE SEQUENCE [LARGE SCALE GENOMIC DNA]</scope>
    <source>
        <strain evidence="2 3">KUDC8001</strain>
    </source>
</reference>
<dbReference type="NCBIfam" id="TIGR01764">
    <property type="entry name" value="excise"/>
    <property type="match status" value="1"/>
</dbReference>
<keyword evidence="3" id="KW-1185">Reference proteome</keyword>
<dbReference type="Pfam" id="PF12728">
    <property type="entry name" value="HTH_17"/>
    <property type="match status" value="1"/>
</dbReference>
<dbReference type="GO" id="GO:0003677">
    <property type="term" value="F:DNA binding"/>
    <property type="evidence" value="ECO:0007669"/>
    <property type="project" value="InterPro"/>
</dbReference>